<sequence length="153" mass="17651">MWFQARRSTLDVLAQLEYHICDTYRRRGGHDLLFHRLGKGIDSAPHDGTLRKLATMHIRGPNPRLVAEFFVWENFPRSLWVPPPLRHNLYGEECRRDPSLTLSSSTSCSPTFTSLPTPTSLFMLMTLPSSAGTALRSRHKHTYRKQPLHWIAE</sequence>
<dbReference type="Proteomes" id="UP000770661">
    <property type="component" value="Unassembled WGS sequence"/>
</dbReference>
<protein>
    <submittedName>
        <fullName evidence="1">Uncharacterized protein</fullName>
    </submittedName>
</protein>
<evidence type="ECO:0000313" key="2">
    <source>
        <dbReference type="Proteomes" id="UP000770661"/>
    </source>
</evidence>
<gene>
    <name evidence="1" type="ORF">GWK47_052917</name>
</gene>
<comment type="caution">
    <text evidence="1">The sequence shown here is derived from an EMBL/GenBank/DDBJ whole genome shotgun (WGS) entry which is preliminary data.</text>
</comment>
<organism evidence="1 2">
    <name type="scientific">Chionoecetes opilio</name>
    <name type="common">Atlantic snow crab</name>
    <name type="synonym">Cancer opilio</name>
    <dbReference type="NCBI Taxonomy" id="41210"/>
    <lineage>
        <taxon>Eukaryota</taxon>
        <taxon>Metazoa</taxon>
        <taxon>Ecdysozoa</taxon>
        <taxon>Arthropoda</taxon>
        <taxon>Crustacea</taxon>
        <taxon>Multicrustacea</taxon>
        <taxon>Malacostraca</taxon>
        <taxon>Eumalacostraca</taxon>
        <taxon>Eucarida</taxon>
        <taxon>Decapoda</taxon>
        <taxon>Pleocyemata</taxon>
        <taxon>Brachyura</taxon>
        <taxon>Eubrachyura</taxon>
        <taxon>Majoidea</taxon>
        <taxon>Majidae</taxon>
        <taxon>Chionoecetes</taxon>
    </lineage>
</organism>
<name>A0A8J5C9F3_CHIOP</name>
<proteinExistence type="predicted"/>
<reference evidence="1" key="1">
    <citation type="submission" date="2020-07" db="EMBL/GenBank/DDBJ databases">
        <title>The High-quality genome of the commercially important snow crab, Chionoecetes opilio.</title>
        <authorList>
            <person name="Jeong J.-H."/>
            <person name="Ryu S."/>
        </authorList>
    </citation>
    <scope>NUCLEOTIDE SEQUENCE</scope>
    <source>
        <strain evidence="1">MADBK_172401_WGS</strain>
        <tissue evidence="1">Digestive gland</tissue>
    </source>
</reference>
<evidence type="ECO:0000313" key="1">
    <source>
        <dbReference type="EMBL" id="KAG0718188.1"/>
    </source>
</evidence>
<dbReference type="EMBL" id="JACEEZ010016466">
    <property type="protein sequence ID" value="KAG0718188.1"/>
    <property type="molecule type" value="Genomic_DNA"/>
</dbReference>
<accession>A0A8J5C9F3</accession>
<keyword evidence="2" id="KW-1185">Reference proteome</keyword>
<dbReference type="OrthoDB" id="6381911at2759"/>
<dbReference type="AlphaFoldDB" id="A0A8J5C9F3"/>